<evidence type="ECO:0000313" key="2">
    <source>
        <dbReference type="Proteomes" id="UP000190460"/>
    </source>
</evidence>
<evidence type="ECO:0008006" key="3">
    <source>
        <dbReference type="Google" id="ProtNLM"/>
    </source>
</evidence>
<accession>A0A1T4XC25</accession>
<organism evidence="1 2">
    <name type="scientific">Thiothrix eikelboomii</name>
    <dbReference type="NCBI Taxonomy" id="92487"/>
    <lineage>
        <taxon>Bacteria</taxon>
        <taxon>Pseudomonadati</taxon>
        <taxon>Pseudomonadota</taxon>
        <taxon>Gammaproteobacteria</taxon>
        <taxon>Thiotrichales</taxon>
        <taxon>Thiotrichaceae</taxon>
        <taxon>Thiothrix</taxon>
    </lineage>
</organism>
<dbReference type="EMBL" id="FUYB01000015">
    <property type="protein sequence ID" value="SKA86957.1"/>
    <property type="molecule type" value="Genomic_DNA"/>
</dbReference>
<dbReference type="InterPro" id="IPR009923">
    <property type="entry name" value="Dodecin"/>
</dbReference>
<sequence length="85" mass="9390">MVYTYTLINPIGAKPSEATMTVAKIIEITCSSPTSFDDAIQKGINKANETLKNVKSAWVADQTLHVDQGQVTEYQVRLKVTFVLD</sequence>
<evidence type="ECO:0000313" key="1">
    <source>
        <dbReference type="EMBL" id="SKA86957.1"/>
    </source>
</evidence>
<dbReference type="STRING" id="92487.SAMN02745130_02765"/>
<name>A0A1T4XC25_9GAMM</name>
<keyword evidence="2" id="KW-1185">Reference proteome</keyword>
<gene>
    <name evidence="1" type="ORF">SAMN02745130_02765</name>
</gene>
<proteinExistence type="predicted"/>
<dbReference type="InterPro" id="IPR025543">
    <property type="entry name" value="Dodecin-like"/>
</dbReference>
<dbReference type="Proteomes" id="UP000190460">
    <property type="component" value="Unassembled WGS sequence"/>
</dbReference>
<dbReference type="Gene3D" id="3.30.1660.10">
    <property type="entry name" value="Flavin-binding protein dodecin"/>
    <property type="match status" value="1"/>
</dbReference>
<protein>
    <recommendedName>
        <fullName evidence="3">Dodecin domain-containing protein</fullName>
    </recommendedName>
</protein>
<dbReference type="InterPro" id="IPR036694">
    <property type="entry name" value="Dodecin-like_sf"/>
</dbReference>
<dbReference type="PANTHER" id="PTHR39324:SF1">
    <property type="entry name" value="CALCIUM DODECIN"/>
    <property type="match status" value="1"/>
</dbReference>
<dbReference type="PANTHER" id="PTHR39324">
    <property type="entry name" value="CALCIUM DODECIN"/>
    <property type="match status" value="1"/>
</dbReference>
<dbReference type="Pfam" id="PF07311">
    <property type="entry name" value="Dodecin"/>
    <property type="match status" value="1"/>
</dbReference>
<dbReference type="SUPFAM" id="SSF89807">
    <property type="entry name" value="Dodecin-like"/>
    <property type="match status" value="1"/>
</dbReference>
<dbReference type="AlphaFoldDB" id="A0A1T4XC25"/>
<reference evidence="1 2" key="1">
    <citation type="submission" date="2017-02" db="EMBL/GenBank/DDBJ databases">
        <authorList>
            <person name="Peterson S.W."/>
        </authorList>
    </citation>
    <scope>NUCLEOTIDE SEQUENCE [LARGE SCALE GENOMIC DNA]</scope>
    <source>
        <strain evidence="1 2">ATCC 49788</strain>
    </source>
</reference>